<proteinExistence type="predicted"/>
<keyword evidence="1" id="KW-0472">Membrane</keyword>
<evidence type="ECO:0000256" key="1">
    <source>
        <dbReference type="SAM" id="Phobius"/>
    </source>
</evidence>
<evidence type="ECO:0000313" key="3">
    <source>
        <dbReference type="Proteomes" id="UP000639403"/>
    </source>
</evidence>
<dbReference type="EMBL" id="JADOXO010000301">
    <property type="protein sequence ID" value="KAF9806941.1"/>
    <property type="molecule type" value="Genomic_DNA"/>
</dbReference>
<sequence>MLTLYILTLARRILLDNLQHMLRATMLLNSLLSGSKPGVQELLVPTPTTNDGIDLDPTPTRAVIVTADTTLIAVICWVVCVVATFGLSVGRLLSHPYAPGLDNGKHVVASLSALRSSDTGTTSDPPGWEADMKPRKKVKMRPLLVSGRRQRRVRLLERSKQCGPRKSQVNAESAWSLGSLLVIKLLTWYSPAAVDESSLPATPSVEEVKADDMGFYFSSADIGLLDVFVRERYVLAWKLVYVSLGDASATLILRMLFTHEGAHPDDAPTDCAVFLPLVAAHDQEALFKVWLGDHFVGIGQPGQMVWSDYLVYARSVGLQLWNHLWDWEVSATLDAIDAALAGQDGPCAEAEVGVDDSGFEDEQYGWDGEDEPDNAWDGGEDTDGYYPDGDAAYEHEHSGQGSAYDALLAALDDAIAMHDGAGTDMQHGVDDGGYEDEAQGCYDEDEAYRSWNGSYYDNDATYGPWCDVMMGRLVLRMNIWRENMTGFWVS</sequence>
<reference evidence="2" key="1">
    <citation type="submission" date="2020-11" db="EMBL/GenBank/DDBJ databases">
        <authorList>
            <person name="Koelle M."/>
            <person name="Horta M.A.C."/>
            <person name="Nowrousian M."/>
            <person name="Ohm R.A."/>
            <person name="Benz P."/>
            <person name="Pilgard A."/>
        </authorList>
    </citation>
    <scope>NUCLEOTIDE SEQUENCE</scope>
    <source>
        <strain evidence="2">FPRL280</strain>
    </source>
</reference>
<reference evidence="2" key="2">
    <citation type="journal article" name="Front. Microbiol.">
        <title>Degradative Capacity of Two Strains of Rhodonia placenta: From Phenotype to Genotype.</title>
        <authorList>
            <person name="Kolle M."/>
            <person name="Horta M.A.C."/>
            <person name="Nowrousian M."/>
            <person name="Ohm R.A."/>
            <person name="Benz J.P."/>
            <person name="Pilgard A."/>
        </authorList>
    </citation>
    <scope>NUCLEOTIDE SEQUENCE</scope>
    <source>
        <strain evidence="2">FPRL280</strain>
    </source>
</reference>
<dbReference type="AlphaFoldDB" id="A0A8H7TZD2"/>
<name>A0A8H7TZD2_9APHY</name>
<organism evidence="2 3">
    <name type="scientific">Rhodonia placenta</name>
    <dbReference type="NCBI Taxonomy" id="104341"/>
    <lineage>
        <taxon>Eukaryota</taxon>
        <taxon>Fungi</taxon>
        <taxon>Dikarya</taxon>
        <taxon>Basidiomycota</taxon>
        <taxon>Agaricomycotina</taxon>
        <taxon>Agaricomycetes</taxon>
        <taxon>Polyporales</taxon>
        <taxon>Adustoporiaceae</taxon>
        <taxon>Rhodonia</taxon>
    </lineage>
</organism>
<evidence type="ECO:0000313" key="2">
    <source>
        <dbReference type="EMBL" id="KAF9806941.1"/>
    </source>
</evidence>
<dbReference type="Proteomes" id="UP000639403">
    <property type="component" value="Unassembled WGS sequence"/>
</dbReference>
<keyword evidence="1" id="KW-1133">Transmembrane helix</keyword>
<feature type="transmembrane region" description="Helical" evidence="1">
    <location>
        <begin position="71"/>
        <end position="93"/>
    </location>
</feature>
<protein>
    <submittedName>
        <fullName evidence="2">Uncharacterized protein</fullName>
    </submittedName>
</protein>
<gene>
    <name evidence="2" type="ORF">IEO21_08455</name>
</gene>
<comment type="caution">
    <text evidence="2">The sequence shown here is derived from an EMBL/GenBank/DDBJ whole genome shotgun (WGS) entry which is preliminary data.</text>
</comment>
<keyword evidence="1" id="KW-0812">Transmembrane</keyword>
<accession>A0A8H7TZD2</accession>